<dbReference type="PANTHER" id="PTHR11715">
    <property type="entry name" value="GLYCINE CLEAVAGE SYSTEM H PROTEIN"/>
    <property type="match status" value="1"/>
</dbReference>
<dbReference type="SUPFAM" id="SSF51230">
    <property type="entry name" value="Single hybrid motif"/>
    <property type="match status" value="1"/>
</dbReference>
<gene>
    <name evidence="1" type="ORF">H4R34_004886</name>
</gene>
<dbReference type="InterPro" id="IPR011053">
    <property type="entry name" value="Single_hybrid_motif"/>
</dbReference>
<keyword evidence="2" id="KW-1185">Reference proteome</keyword>
<dbReference type="Gene3D" id="2.40.50.100">
    <property type="match status" value="1"/>
</dbReference>
<dbReference type="PANTHER" id="PTHR11715:SF3">
    <property type="entry name" value="GLYCINE CLEAVAGE SYSTEM H PROTEIN-RELATED"/>
    <property type="match status" value="1"/>
</dbReference>
<dbReference type="GO" id="GO:0005737">
    <property type="term" value="C:cytoplasm"/>
    <property type="evidence" value="ECO:0007669"/>
    <property type="project" value="TreeGrafter"/>
</dbReference>
<dbReference type="CDD" id="cd06848">
    <property type="entry name" value="GCS_H"/>
    <property type="match status" value="1"/>
</dbReference>
<proteinExistence type="predicted"/>
<name>A0A9W8AZT6_9FUNG</name>
<dbReference type="InterPro" id="IPR033753">
    <property type="entry name" value="GCV_H/Fam206"/>
</dbReference>
<dbReference type="Pfam" id="PF01597">
    <property type="entry name" value="GCV_H"/>
    <property type="match status" value="1"/>
</dbReference>
<evidence type="ECO:0008006" key="3">
    <source>
        <dbReference type="Google" id="ProtNLM"/>
    </source>
</evidence>
<comment type="caution">
    <text evidence="1">The sequence shown here is derived from an EMBL/GenBank/DDBJ whole genome shotgun (WGS) entry which is preliminary data.</text>
</comment>
<dbReference type="EMBL" id="JANBQB010000720">
    <property type="protein sequence ID" value="KAJ1974007.1"/>
    <property type="molecule type" value="Genomic_DNA"/>
</dbReference>
<accession>A0A9W8AZT6</accession>
<dbReference type="Proteomes" id="UP001151582">
    <property type="component" value="Unassembled WGS sequence"/>
</dbReference>
<dbReference type="OrthoDB" id="10264154at2759"/>
<feature type="non-terminal residue" evidence="1">
    <location>
        <position position="89"/>
    </location>
</feature>
<dbReference type="GO" id="GO:0019464">
    <property type="term" value="P:glycine decarboxylation via glycine cleavage system"/>
    <property type="evidence" value="ECO:0007669"/>
    <property type="project" value="InterPro"/>
</dbReference>
<reference evidence="1" key="1">
    <citation type="submission" date="2022-07" db="EMBL/GenBank/DDBJ databases">
        <title>Phylogenomic reconstructions and comparative analyses of Kickxellomycotina fungi.</title>
        <authorList>
            <person name="Reynolds N.K."/>
            <person name="Stajich J.E."/>
            <person name="Barry K."/>
            <person name="Grigoriev I.V."/>
            <person name="Crous P."/>
            <person name="Smith M.E."/>
        </authorList>
    </citation>
    <scope>NUCLEOTIDE SEQUENCE</scope>
    <source>
        <strain evidence="1">RSA 567</strain>
    </source>
</reference>
<organism evidence="1 2">
    <name type="scientific">Dimargaris verticillata</name>
    <dbReference type="NCBI Taxonomy" id="2761393"/>
    <lineage>
        <taxon>Eukaryota</taxon>
        <taxon>Fungi</taxon>
        <taxon>Fungi incertae sedis</taxon>
        <taxon>Zoopagomycota</taxon>
        <taxon>Kickxellomycotina</taxon>
        <taxon>Dimargaritomycetes</taxon>
        <taxon>Dimargaritales</taxon>
        <taxon>Dimargaritaceae</taxon>
        <taxon>Dimargaris</taxon>
    </lineage>
</organism>
<sequence length="89" mass="9836">MLATTSSFAVAARPFCGYLRRSALVVRPRFYSSAKPSYTETHEWVRVENNIATIGVTQYAQKHLGDVVFVELPEAESDVDQGEAIGSIE</sequence>
<dbReference type="GO" id="GO:0005960">
    <property type="term" value="C:glycine cleavage complex"/>
    <property type="evidence" value="ECO:0007669"/>
    <property type="project" value="InterPro"/>
</dbReference>
<dbReference type="GO" id="GO:0009249">
    <property type="term" value="P:protein lipoylation"/>
    <property type="evidence" value="ECO:0007669"/>
    <property type="project" value="TreeGrafter"/>
</dbReference>
<evidence type="ECO:0000313" key="1">
    <source>
        <dbReference type="EMBL" id="KAJ1974007.1"/>
    </source>
</evidence>
<protein>
    <recommendedName>
        <fullName evidence="3">Lipoyl-binding domain-containing protein</fullName>
    </recommendedName>
</protein>
<evidence type="ECO:0000313" key="2">
    <source>
        <dbReference type="Proteomes" id="UP001151582"/>
    </source>
</evidence>
<dbReference type="InterPro" id="IPR002930">
    <property type="entry name" value="GCV_H"/>
</dbReference>
<dbReference type="AlphaFoldDB" id="A0A9W8AZT6"/>